<feature type="transmembrane region" description="Helical" evidence="9">
    <location>
        <begin position="377"/>
        <end position="402"/>
    </location>
</feature>
<keyword evidence="5" id="KW-0029">Amino-acid transport</keyword>
<dbReference type="GO" id="GO:0016020">
    <property type="term" value="C:membrane"/>
    <property type="evidence" value="ECO:0007669"/>
    <property type="project" value="UniProtKB-SubCell"/>
</dbReference>
<dbReference type="InterPro" id="IPR050524">
    <property type="entry name" value="APC_YAT"/>
</dbReference>
<dbReference type="AlphaFoldDB" id="A0A6C1DS68"/>
<keyword evidence="4 9" id="KW-0812">Transmembrane</keyword>
<feature type="transmembrane region" description="Helical" evidence="9">
    <location>
        <begin position="324"/>
        <end position="345"/>
    </location>
</feature>
<evidence type="ECO:0000256" key="3">
    <source>
        <dbReference type="ARBA" id="ARBA00022448"/>
    </source>
</evidence>
<evidence type="ECO:0000256" key="8">
    <source>
        <dbReference type="SAM" id="MobiDB-lite"/>
    </source>
</evidence>
<evidence type="ECO:0000256" key="4">
    <source>
        <dbReference type="ARBA" id="ARBA00022692"/>
    </source>
</evidence>
<accession>A0A6C1DS68</accession>
<evidence type="ECO:0000313" key="11">
    <source>
        <dbReference type="EMBL" id="QID79034.1"/>
    </source>
</evidence>
<feature type="transmembrane region" description="Helical" evidence="9">
    <location>
        <begin position="173"/>
        <end position="194"/>
    </location>
</feature>
<feature type="transmembrane region" description="Helical" evidence="9">
    <location>
        <begin position="228"/>
        <end position="254"/>
    </location>
</feature>
<evidence type="ECO:0000313" key="12">
    <source>
        <dbReference type="Proteomes" id="UP000501346"/>
    </source>
</evidence>
<evidence type="ECO:0000256" key="1">
    <source>
        <dbReference type="ARBA" id="ARBA00004141"/>
    </source>
</evidence>
<keyword evidence="6 9" id="KW-1133">Transmembrane helix</keyword>
<gene>
    <name evidence="11" type="primary">CAN1_1</name>
    <name evidence="11" type="ORF">GRS66_001266</name>
</gene>
<keyword evidence="3" id="KW-0813">Transport</keyword>
<evidence type="ECO:0000256" key="9">
    <source>
        <dbReference type="SAM" id="Phobius"/>
    </source>
</evidence>
<feature type="transmembrane region" description="Helical" evidence="9">
    <location>
        <begin position="93"/>
        <end position="111"/>
    </location>
</feature>
<evidence type="ECO:0000256" key="2">
    <source>
        <dbReference type="ARBA" id="ARBA00006983"/>
    </source>
</evidence>
<feature type="domain" description="Amino acid permease/ SLC12A" evidence="10">
    <location>
        <begin position="92"/>
        <end position="554"/>
    </location>
</feature>
<reference evidence="11 12" key="1">
    <citation type="journal article" date="2019" name="BMC Genomics">
        <title>Chromosome level assembly and comparative genome analysis confirm lager-brewing yeasts originated from a single hybridization.</title>
        <authorList>
            <person name="Salazar A.N."/>
            <person name="Gorter de Vries A.R."/>
            <person name="van den Broek M."/>
            <person name="Brouwers N."/>
            <person name="de la Torre Cortes P."/>
            <person name="Kuijpers N.G.A."/>
            <person name="Daran J.G."/>
            <person name="Abeel T."/>
        </authorList>
    </citation>
    <scope>NUCLEOTIDE SEQUENCE [LARGE SCALE GENOMIC DNA]</scope>
    <source>
        <strain evidence="11 12">CBS 1483</strain>
    </source>
</reference>
<dbReference type="PROSITE" id="PS00218">
    <property type="entry name" value="AMINO_ACID_PERMEASE_1"/>
    <property type="match status" value="1"/>
</dbReference>
<feature type="transmembrane region" description="Helical" evidence="9">
    <location>
        <begin position="422"/>
        <end position="439"/>
    </location>
</feature>
<comment type="similarity">
    <text evidence="2">Belongs to the amino acid-polyamine-organocation (APC) superfamily. YAT (TC 2.A.3.10) family.</text>
</comment>
<dbReference type="InterPro" id="IPR004840">
    <property type="entry name" value="Amino_acid_permease_CS"/>
</dbReference>
<name>A0A6C1DS68_SACPS</name>
<dbReference type="Pfam" id="PF00324">
    <property type="entry name" value="AA_permease"/>
    <property type="match status" value="1"/>
</dbReference>
<keyword evidence="7 9" id="KW-0472">Membrane</keyword>
<keyword evidence="12" id="KW-1185">Reference proteome</keyword>
<protein>
    <submittedName>
        <fullName evidence="11">Arginine transporter Can1</fullName>
    </submittedName>
</protein>
<dbReference type="InterPro" id="IPR004841">
    <property type="entry name" value="AA-permease/SLC12A_dom"/>
</dbReference>
<feature type="transmembrane region" description="Helical" evidence="9">
    <location>
        <begin position="201"/>
        <end position="222"/>
    </location>
</feature>
<feature type="transmembrane region" description="Helical" evidence="9">
    <location>
        <begin position="451"/>
        <end position="474"/>
    </location>
</feature>
<dbReference type="OrthoDB" id="3900342at2759"/>
<dbReference type="PANTHER" id="PTHR43341">
    <property type="entry name" value="AMINO ACID PERMEASE"/>
    <property type="match status" value="1"/>
</dbReference>
<evidence type="ECO:0000256" key="7">
    <source>
        <dbReference type="ARBA" id="ARBA00023136"/>
    </source>
</evidence>
<dbReference type="InterPro" id="IPR004762">
    <property type="entry name" value="Amino_acid_permease_fungi"/>
</dbReference>
<dbReference type="Gene3D" id="1.20.1740.10">
    <property type="entry name" value="Amino acid/polyamine transporter I"/>
    <property type="match status" value="1"/>
</dbReference>
<feature type="transmembrane region" description="Helical" evidence="9">
    <location>
        <begin position="525"/>
        <end position="544"/>
    </location>
</feature>
<dbReference type="Proteomes" id="UP000501346">
    <property type="component" value="Chromosome ScV"/>
</dbReference>
<dbReference type="EMBL" id="CP048986">
    <property type="protein sequence ID" value="QID79034.1"/>
    <property type="molecule type" value="Genomic_DNA"/>
</dbReference>
<proteinExistence type="inferred from homology"/>
<feature type="transmembrane region" description="Helical" evidence="9">
    <location>
        <begin position="494"/>
        <end position="519"/>
    </location>
</feature>
<sequence length="590" mass="65709">MTNSKEDADIEEKHMYNEPVTTLFHDVEASQTHHRRGSIPLKDEKSKELYPLRSFPTRVNGEDTFSMEDGIGDEDEGEVQNAEVKRELKQRHIGMIALGGTIGTGLFIGLSTPLTNAGPVGALISYLFMSSLAYSVTQSLGEMATFIPVTSSFTVFSQRFLSPAFGAANGYMYWFAWAITFALELSVVGQVIQFWTYKVPLAAWISIFWVIITIMNLFPVKYYGEFEFWVASIKVLAIIGFLIYCFCMVCGAGVTGPVGFRYWRNPGAWGPGIISKDKNEGRFLGWVSSLINAAFTFQGTELVGITAGEAANPRKSVPRAIKKVVFRILTFYIGSLLFIGLLVPYNDPKLTQSTSYVSTSPFIIAIENSGTKVLPHIFNAVILTTIISAANSNIYVGSRILFGLSKNKLAPKFLSRTTKGGVPYIAVFVTAAFGALAYMETSTGGDKVFEWLLNITGVAGFFAWLFISISHIRFMQALKYRGISRDELPFKAKLMPGLAYSAATFMTIIIIIQGFTAFAPKFNGVSFAAAYISVFLFLAVWILFQCIFRCRFIWKIGDVDIDSDRRDIEAIVWEDHEPKTFWDKFWNVVA</sequence>
<dbReference type="GO" id="GO:0015171">
    <property type="term" value="F:amino acid transmembrane transporter activity"/>
    <property type="evidence" value="ECO:0007669"/>
    <property type="project" value="TreeGrafter"/>
</dbReference>
<evidence type="ECO:0000259" key="10">
    <source>
        <dbReference type="Pfam" id="PF00324"/>
    </source>
</evidence>
<dbReference type="NCBIfam" id="TIGR00913">
    <property type="entry name" value="2A0310"/>
    <property type="match status" value="1"/>
</dbReference>
<evidence type="ECO:0000256" key="6">
    <source>
        <dbReference type="ARBA" id="ARBA00022989"/>
    </source>
</evidence>
<organism evidence="11 12">
    <name type="scientific">Saccharomyces pastorianus</name>
    <name type="common">Lager yeast</name>
    <name type="synonym">Saccharomyces cerevisiae x Saccharomyces eubayanus</name>
    <dbReference type="NCBI Taxonomy" id="27292"/>
    <lineage>
        <taxon>Eukaryota</taxon>
        <taxon>Fungi</taxon>
        <taxon>Dikarya</taxon>
        <taxon>Ascomycota</taxon>
        <taxon>Saccharomycotina</taxon>
        <taxon>Saccharomycetes</taxon>
        <taxon>Saccharomycetales</taxon>
        <taxon>Saccharomycetaceae</taxon>
        <taxon>Saccharomyces</taxon>
    </lineage>
</organism>
<feature type="region of interest" description="Disordered" evidence="8">
    <location>
        <begin position="24"/>
        <end position="43"/>
    </location>
</feature>
<evidence type="ECO:0000256" key="5">
    <source>
        <dbReference type="ARBA" id="ARBA00022970"/>
    </source>
</evidence>
<dbReference type="FunFam" id="1.20.1740.10:FF:000006">
    <property type="entry name" value="General amino acid permease"/>
    <property type="match status" value="1"/>
</dbReference>
<dbReference type="PANTHER" id="PTHR43341:SF4">
    <property type="entry name" value="ARGININE PERMEASE CAN1-RELATED"/>
    <property type="match status" value="1"/>
</dbReference>
<comment type="subcellular location">
    <subcellularLocation>
        <location evidence="1">Membrane</location>
        <topology evidence="1">Multi-pass membrane protein</topology>
    </subcellularLocation>
</comment>